<dbReference type="eggNOG" id="COG0515">
    <property type="taxonomic scope" value="Bacteria"/>
</dbReference>
<dbReference type="Proteomes" id="UP000010367">
    <property type="component" value="Chromosome"/>
</dbReference>
<dbReference type="STRING" id="56110.Oscil6304_5181"/>
<dbReference type="InterPro" id="IPR008271">
    <property type="entry name" value="Ser/Thr_kinase_AS"/>
</dbReference>
<proteinExistence type="predicted"/>
<dbReference type="InterPro" id="IPR017441">
    <property type="entry name" value="Protein_kinase_ATP_BS"/>
</dbReference>
<dbReference type="InterPro" id="IPR042095">
    <property type="entry name" value="SUMF_sf"/>
</dbReference>
<dbReference type="SUPFAM" id="SSF56436">
    <property type="entry name" value="C-type lectin-like"/>
    <property type="match status" value="1"/>
</dbReference>
<dbReference type="PROSITE" id="PS50011">
    <property type="entry name" value="PROTEIN_KINASE_DOM"/>
    <property type="match status" value="1"/>
</dbReference>
<keyword evidence="6" id="KW-1185">Reference proteome</keyword>
<dbReference type="SUPFAM" id="SSF56112">
    <property type="entry name" value="Protein kinase-like (PK-like)"/>
    <property type="match status" value="1"/>
</dbReference>
<dbReference type="InterPro" id="IPR051043">
    <property type="entry name" value="Sulfatase_Mod_Factor_Kinase"/>
</dbReference>
<dbReference type="Pfam" id="PF00069">
    <property type="entry name" value="Pkinase"/>
    <property type="match status" value="1"/>
</dbReference>
<evidence type="ECO:0000259" key="4">
    <source>
        <dbReference type="PROSITE" id="PS50011"/>
    </source>
</evidence>
<feature type="binding site" evidence="3">
    <location>
        <position position="43"/>
    </location>
    <ligand>
        <name>ATP</name>
        <dbReference type="ChEBI" id="CHEBI:30616"/>
    </ligand>
</feature>
<dbReference type="InterPro" id="IPR005532">
    <property type="entry name" value="SUMF_dom"/>
</dbReference>
<gene>
    <name evidence="5" type="ORF">Oscil6304_5181</name>
</gene>
<name>K9TR89_9CYAN</name>
<dbReference type="PANTHER" id="PTHR23150:SF19">
    <property type="entry name" value="FORMYLGLYCINE-GENERATING ENZYME"/>
    <property type="match status" value="1"/>
</dbReference>
<dbReference type="Gene3D" id="3.90.1580.10">
    <property type="entry name" value="paralog of FGE (formylglycine-generating enzyme)"/>
    <property type="match status" value="1"/>
</dbReference>
<dbReference type="AlphaFoldDB" id="K9TR89"/>
<feature type="domain" description="Protein kinase" evidence="4">
    <location>
        <begin position="14"/>
        <end position="272"/>
    </location>
</feature>
<dbReference type="EMBL" id="CP003607">
    <property type="protein sequence ID" value="AFY84681.1"/>
    <property type="molecule type" value="Genomic_DNA"/>
</dbReference>
<dbReference type="KEGG" id="oac:Oscil6304_5181"/>
<evidence type="ECO:0000313" key="6">
    <source>
        <dbReference type="Proteomes" id="UP000010367"/>
    </source>
</evidence>
<dbReference type="InterPro" id="IPR016187">
    <property type="entry name" value="CTDL_fold"/>
</dbReference>
<dbReference type="PROSITE" id="PS00107">
    <property type="entry name" value="PROTEIN_KINASE_ATP"/>
    <property type="match status" value="1"/>
</dbReference>
<sequence length="576" mass="65727">MNWVSGHILQNGKYVIDKELGEGGFGTTYIALKSPLDTKVVIKTPQIKKINSFRTDEEKQKYKEGFREEALRLALCPHPNIVKIETVFSEDSLPCIVMEYIEGQTLWDVVKNQKVLTEKDALIYIKQIANAVHFIHEKGLVHRDVKPNNIILRSNSNDAVLIDFGIARQYISGAPLTSYSTDGFSPIEQYDNDRVQGRYTDIYALSATFYYLLVGDPPPLAWVRKPEKLVPPKHRNPDISDQTNEAILEGLKVEPTERPSSVQEWLEMLPKVIPLTPPLPPSPPFNFEVVYLDVRGQERNREQRKAELFEQVLGDNPVLKLEMVKISAGTYLMGSPDVEMVKSQYQPSNLTERPQRKVSIDAFFMSRFPITQAIWKFIAHLPKVQIDLNPDCSQFKQDENNPVEQVSWFQAQEFCDRLSHLTQLNYRLPSEAEWEYACKAGMENKPFHFGDTITTKYANYDGTESYNYEPMGEFHKQTKSVGISGVANAFGLSDMHGNVWEWCADPKHDDYQGAPLDGRSWEIEGEANNTILRVLRGGAWETKAGECRATNRKFVRPHRSRSSFGFRVALSNLLSK</sequence>
<evidence type="ECO:0000256" key="1">
    <source>
        <dbReference type="ARBA" id="ARBA00022741"/>
    </source>
</evidence>
<reference evidence="5 6" key="1">
    <citation type="submission" date="2012-06" db="EMBL/GenBank/DDBJ databases">
        <title>Finished chromosome of genome of Oscillatoria acuminata PCC 6304.</title>
        <authorList>
            <consortium name="US DOE Joint Genome Institute"/>
            <person name="Gugger M."/>
            <person name="Coursin T."/>
            <person name="Rippka R."/>
            <person name="Tandeau De Marsac N."/>
            <person name="Huntemann M."/>
            <person name="Wei C.-L."/>
            <person name="Han J."/>
            <person name="Detter J.C."/>
            <person name="Han C."/>
            <person name="Tapia R."/>
            <person name="Davenport K."/>
            <person name="Daligault H."/>
            <person name="Erkkila T."/>
            <person name="Gu W."/>
            <person name="Munk A.C.C."/>
            <person name="Teshima H."/>
            <person name="Xu Y."/>
            <person name="Chain P."/>
            <person name="Chen A."/>
            <person name="Krypides N."/>
            <person name="Mavromatis K."/>
            <person name="Markowitz V."/>
            <person name="Szeto E."/>
            <person name="Ivanova N."/>
            <person name="Mikhailova N."/>
            <person name="Ovchinnikova G."/>
            <person name="Pagani I."/>
            <person name="Pati A."/>
            <person name="Goodwin L."/>
            <person name="Peters L."/>
            <person name="Pitluck S."/>
            <person name="Woyke T."/>
            <person name="Kerfeld C."/>
        </authorList>
    </citation>
    <scope>NUCLEOTIDE SEQUENCE [LARGE SCALE GENOMIC DNA]</scope>
    <source>
        <strain evidence="5 6">PCC 6304</strain>
    </source>
</reference>
<dbReference type="PANTHER" id="PTHR23150">
    <property type="entry name" value="SULFATASE MODIFYING FACTOR 1, 2"/>
    <property type="match status" value="1"/>
</dbReference>
<dbReference type="eggNOG" id="COG1262">
    <property type="taxonomic scope" value="Bacteria"/>
</dbReference>
<dbReference type="GO" id="GO:0120147">
    <property type="term" value="F:formylglycine-generating oxidase activity"/>
    <property type="evidence" value="ECO:0007669"/>
    <property type="project" value="TreeGrafter"/>
</dbReference>
<keyword evidence="2 3" id="KW-0067">ATP-binding</keyword>
<evidence type="ECO:0000313" key="5">
    <source>
        <dbReference type="EMBL" id="AFY84681.1"/>
    </source>
</evidence>
<dbReference type="InterPro" id="IPR000719">
    <property type="entry name" value="Prot_kinase_dom"/>
</dbReference>
<dbReference type="OrthoDB" id="569031at2"/>
<dbReference type="Gene3D" id="1.10.510.10">
    <property type="entry name" value="Transferase(Phosphotransferase) domain 1"/>
    <property type="match status" value="1"/>
</dbReference>
<dbReference type="GO" id="GO:0005524">
    <property type="term" value="F:ATP binding"/>
    <property type="evidence" value="ECO:0007669"/>
    <property type="project" value="UniProtKB-UniRule"/>
</dbReference>
<organism evidence="5 6">
    <name type="scientific">Oscillatoria acuminata PCC 6304</name>
    <dbReference type="NCBI Taxonomy" id="56110"/>
    <lineage>
        <taxon>Bacteria</taxon>
        <taxon>Bacillati</taxon>
        <taxon>Cyanobacteriota</taxon>
        <taxon>Cyanophyceae</taxon>
        <taxon>Oscillatoriophycideae</taxon>
        <taxon>Oscillatoriales</taxon>
        <taxon>Oscillatoriaceae</taxon>
        <taxon>Oscillatoria</taxon>
    </lineage>
</organism>
<dbReference type="GO" id="GO:0004672">
    <property type="term" value="F:protein kinase activity"/>
    <property type="evidence" value="ECO:0007669"/>
    <property type="project" value="InterPro"/>
</dbReference>
<evidence type="ECO:0000256" key="3">
    <source>
        <dbReference type="PROSITE-ProRule" id="PRU10141"/>
    </source>
</evidence>
<dbReference type="Pfam" id="PF03781">
    <property type="entry name" value="FGE-sulfatase"/>
    <property type="match status" value="1"/>
</dbReference>
<accession>K9TR89</accession>
<dbReference type="PROSITE" id="PS00108">
    <property type="entry name" value="PROTEIN_KINASE_ST"/>
    <property type="match status" value="1"/>
</dbReference>
<dbReference type="CDD" id="cd14014">
    <property type="entry name" value="STKc_PknB_like"/>
    <property type="match status" value="1"/>
</dbReference>
<dbReference type="SMART" id="SM00220">
    <property type="entry name" value="S_TKc"/>
    <property type="match status" value="1"/>
</dbReference>
<evidence type="ECO:0000256" key="2">
    <source>
        <dbReference type="ARBA" id="ARBA00022840"/>
    </source>
</evidence>
<dbReference type="InParanoid" id="K9TR89"/>
<dbReference type="InterPro" id="IPR011009">
    <property type="entry name" value="Kinase-like_dom_sf"/>
</dbReference>
<keyword evidence="1 3" id="KW-0547">Nucleotide-binding</keyword>
<dbReference type="HOGENOM" id="CLU_012431_6_1_3"/>
<protein>
    <recommendedName>
        <fullName evidence="4">Protein kinase domain-containing protein</fullName>
    </recommendedName>
</protein>